<evidence type="ECO:0000313" key="2">
    <source>
        <dbReference type="Proteomes" id="UP000646365"/>
    </source>
</evidence>
<dbReference type="AlphaFoldDB" id="A0A8J3E1D9"/>
<reference evidence="1" key="2">
    <citation type="submission" date="2020-09" db="EMBL/GenBank/DDBJ databases">
        <authorList>
            <person name="Sun Q."/>
            <person name="Zhou Y."/>
        </authorList>
    </citation>
    <scope>NUCLEOTIDE SEQUENCE</scope>
    <source>
        <strain evidence="1">CGMCC 1.15725</strain>
    </source>
</reference>
<comment type="caution">
    <text evidence="1">The sequence shown here is derived from an EMBL/GenBank/DDBJ whole genome shotgun (WGS) entry which is preliminary data.</text>
</comment>
<organism evidence="1 2">
    <name type="scientific">Aliidongia dinghuensis</name>
    <dbReference type="NCBI Taxonomy" id="1867774"/>
    <lineage>
        <taxon>Bacteria</taxon>
        <taxon>Pseudomonadati</taxon>
        <taxon>Pseudomonadota</taxon>
        <taxon>Alphaproteobacteria</taxon>
        <taxon>Rhodospirillales</taxon>
        <taxon>Dongiaceae</taxon>
        <taxon>Aliidongia</taxon>
    </lineage>
</organism>
<dbReference type="Proteomes" id="UP000646365">
    <property type="component" value="Unassembled WGS sequence"/>
</dbReference>
<name>A0A8J3E1D9_9PROT</name>
<accession>A0A8J3E1D9</accession>
<keyword evidence="2" id="KW-1185">Reference proteome</keyword>
<reference evidence="1" key="1">
    <citation type="journal article" date="2014" name="Int. J. Syst. Evol. Microbiol.">
        <title>Complete genome sequence of Corynebacterium casei LMG S-19264T (=DSM 44701T), isolated from a smear-ripened cheese.</title>
        <authorList>
            <consortium name="US DOE Joint Genome Institute (JGI-PGF)"/>
            <person name="Walter F."/>
            <person name="Albersmeier A."/>
            <person name="Kalinowski J."/>
            <person name="Ruckert C."/>
        </authorList>
    </citation>
    <scope>NUCLEOTIDE SEQUENCE</scope>
    <source>
        <strain evidence="1">CGMCC 1.15725</strain>
    </source>
</reference>
<evidence type="ECO:0000313" key="1">
    <source>
        <dbReference type="EMBL" id="GGF01061.1"/>
    </source>
</evidence>
<gene>
    <name evidence="1" type="ORF">GCM10011611_03320</name>
</gene>
<dbReference type="RefSeq" id="WP_189041760.1">
    <property type="nucleotide sequence ID" value="NZ_BMJQ01000001.1"/>
</dbReference>
<sequence>MMNHVLSVGAPLPAFARAAVFALAAIAAVGIAQAWQHRANAPSPAVPAAVDAQAPLAAAPSPVDMWNL</sequence>
<protein>
    <submittedName>
        <fullName evidence="1">Uncharacterized protein</fullName>
    </submittedName>
</protein>
<proteinExistence type="predicted"/>
<dbReference type="EMBL" id="BMJQ01000001">
    <property type="protein sequence ID" value="GGF01061.1"/>
    <property type="molecule type" value="Genomic_DNA"/>
</dbReference>